<protein>
    <submittedName>
        <fullName evidence="1">Uncharacterized protein</fullName>
    </submittedName>
</protein>
<accession>A0A176VZ86</accession>
<dbReference type="Proteomes" id="UP000077202">
    <property type="component" value="Unassembled WGS sequence"/>
</dbReference>
<keyword evidence="2" id="KW-1185">Reference proteome</keyword>
<comment type="caution">
    <text evidence="1">The sequence shown here is derived from an EMBL/GenBank/DDBJ whole genome shotgun (WGS) entry which is preliminary data.</text>
</comment>
<reference evidence="1" key="1">
    <citation type="submission" date="2016-03" db="EMBL/GenBank/DDBJ databases">
        <title>Mechanisms controlling the formation of the plant cell surface in tip-growing cells are functionally conserved among land plants.</title>
        <authorList>
            <person name="Honkanen S."/>
            <person name="Jones V.A."/>
            <person name="Morieri G."/>
            <person name="Champion C."/>
            <person name="Hetherington A.J."/>
            <person name="Kelly S."/>
            <person name="Saint-Marcoux D."/>
            <person name="Proust H."/>
            <person name="Prescott H."/>
            <person name="Dolan L."/>
        </authorList>
    </citation>
    <scope>NUCLEOTIDE SEQUENCE [LARGE SCALE GENOMIC DNA]</scope>
    <source>
        <tissue evidence="1">Whole gametophyte</tissue>
    </source>
</reference>
<evidence type="ECO:0000313" key="1">
    <source>
        <dbReference type="EMBL" id="OAE26129.1"/>
    </source>
</evidence>
<dbReference type="AlphaFoldDB" id="A0A176VZ86"/>
<gene>
    <name evidence="1" type="ORF">AXG93_1085s1010</name>
</gene>
<proteinExistence type="predicted"/>
<organism evidence="1 2">
    <name type="scientific">Marchantia polymorpha subsp. ruderalis</name>
    <dbReference type="NCBI Taxonomy" id="1480154"/>
    <lineage>
        <taxon>Eukaryota</taxon>
        <taxon>Viridiplantae</taxon>
        <taxon>Streptophyta</taxon>
        <taxon>Embryophyta</taxon>
        <taxon>Marchantiophyta</taxon>
        <taxon>Marchantiopsida</taxon>
        <taxon>Marchantiidae</taxon>
        <taxon>Marchantiales</taxon>
        <taxon>Marchantiaceae</taxon>
        <taxon>Marchantia</taxon>
    </lineage>
</organism>
<evidence type="ECO:0000313" key="2">
    <source>
        <dbReference type="Proteomes" id="UP000077202"/>
    </source>
</evidence>
<sequence>MAEGLRCYPLASPTLAYVFALSEKIELNIVEEKVVTSSFARDTTTTPRVPRARYSLDPLVVVWVGIAERRHQTDARDTGACALVPSFAEVVVVMLHEAEVAEVIEVPVQLDAL</sequence>
<dbReference type="EMBL" id="LVLJ01002251">
    <property type="protein sequence ID" value="OAE26129.1"/>
    <property type="molecule type" value="Genomic_DNA"/>
</dbReference>
<name>A0A176VZ86_MARPO</name>